<dbReference type="AlphaFoldDB" id="A0A7G9TEX7"/>
<dbReference type="InterPro" id="IPR001129">
    <property type="entry name" value="Membr-assoc_MAPEG"/>
</dbReference>
<dbReference type="Pfam" id="PF01124">
    <property type="entry name" value="MAPEG"/>
    <property type="match status" value="1"/>
</dbReference>
<name>A0A7G9TEX7_PSEMX</name>
<protein>
    <submittedName>
        <fullName evidence="6">MAPEG family protein</fullName>
    </submittedName>
</protein>
<evidence type="ECO:0000313" key="6">
    <source>
        <dbReference type="EMBL" id="QNN78652.1"/>
    </source>
</evidence>
<evidence type="ECO:0000256" key="5">
    <source>
        <dbReference type="SAM" id="Phobius"/>
    </source>
</evidence>
<organism evidence="6 7">
    <name type="scientific">Pseudoxanthomonas mexicana</name>
    <dbReference type="NCBI Taxonomy" id="128785"/>
    <lineage>
        <taxon>Bacteria</taxon>
        <taxon>Pseudomonadati</taxon>
        <taxon>Pseudomonadota</taxon>
        <taxon>Gammaproteobacteria</taxon>
        <taxon>Lysobacterales</taxon>
        <taxon>Lysobacteraceae</taxon>
        <taxon>Pseudoxanthomonas</taxon>
    </lineage>
</organism>
<dbReference type="Gene3D" id="1.20.120.550">
    <property type="entry name" value="Membrane associated eicosanoid/glutathione metabolism-like domain"/>
    <property type="match status" value="1"/>
</dbReference>
<evidence type="ECO:0000256" key="4">
    <source>
        <dbReference type="ARBA" id="ARBA00023136"/>
    </source>
</evidence>
<dbReference type="InterPro" id="IPR023352">
    <property type="entry name" value="MAPEG-like_dom_sf"/>
</dbReference>
<sequence>MSIAYWCILVTALLPYLWVFIAKRSGDRYNNRNPRAWMAKQEGNYKVQRANAAHLNGFEAFPAFVAGVLMAQLAGVPADTITPLAIGFVVARVLHGVFYLTDKHSLRSLSWLVGMLCAVGLMVLAALRVA</sequence>
<accession>A0A7G9TEX7</accession>
<dbReference type="GO" id="GO:0016020">
    <property type="term" value="C:membrane"/>
    <property type="evidence" value="ECO:0007669"/>
    <property type="project" value="UniProtKB-SubCell"/>
</dbReference>
<feature type="transmembrane region" description="Helical" evidence="5">
    <location>
        <begin position="6"/>
        <end position="22"/>
    </location>
</feature>
<feature type="transmembrane region" description="Helical" evidence="5">
    <location>
        <begin position="108"/>
        <end position="127"/>
    </location>
</feature>
<keyword evidence="2 5" id="KW-0812">Transmembrane</keyword>
<dbReference type="GeneID" id="81470162"/>
<keyword evidence="4 5" id="KW-0472">Membrane</keyword>
<dbReference type="PANTHER" id="PTHR35371:SF1">
    <property type="entry name" value="BLR7753 PROTEIN"/>
    <property type="match status" value="1"/>
</dbReference>
<dbReference type="Proteomes" id="UP000515838">
    <property type="component" value="Chromosome"/>
</dbReference>
<evidence type="ECO:0000256" key="3">
    <source>
        <dbReference type="ARBA" id="ARBA00022989"/>
    </source>
</evidence>
<keyword evidence="3 5" id="KW-1133">Transmembrane helix</keyword>
<proteinExistence type="predicted"/>
<reference evidence="6 7" key="1">
    <citation type="submission" date="2020-08" db="EMBL/GenBank/DDBJ databases">
        <title>Streptomycin Non-resistant strain, P. mexicana.</title>
        <authorList>
            <person name="Ganesh-Kumar S."/>
            <person name="Zhe T."/>
            <person name="Yu Z."/>
            <person name="Min Y."/>
        </authorList>
    </citation>
    <scope>NUCLEOTIDE SEQUENCE [LARGE SCALE GENOMIC DNA]</scope>
    <source>
        <strain evidence="6 7">GTZY2</strain>
    </source>
</reference>
<evidence type="ECO:0000256" key="2">
    <source>
        <dbReference type="ARBA" id="ARBA00022692"/>
    </source>
</evidence>
<feature type="transmembrane region" description="Helical" evidence="5">
    <location>
        <begin position="81"/>
        <end position="101"/>
    </location>
</feature>
<dbReference type="EMBL" id="CP060731">
    <property type="protein sequence ID" value="QNN78652.1"/>
    <property type="molecule type" value="Genomic_DNA"/>
</dbReference>
<dbReference type="RefSeq" id="WP_187573992.1">
    <property type="nucleotide sequence ID" value="NZ_CP060731.1"/>
</dbReference>
<evidence type="ECO:0000256" key="1">
    <source>
        <dbReference type="ARBA" id="ARBA00004370"/>
    </source>
</evidence>
<comment type="subcellular location">
    <subcellularLocation>
        <location evidence="1">Membrane</location>
    </subcellularLocation>
</comment>
<evidence type="ECO:0000313" key="7">
    <source>
        <dbReference type="Proteomes" id="UP000515838"/>
    </source>
</evidence>
<gene>
    <name evidence="6" type="ORF">IAE60_04240</name>
</gene>
<feature type="transmembrane region" description="Helical" evidence="5">
    <location>
        <begin position="55"/>
        <end position="75"/>
    </location>
</feature>
<dbReference type="SUPFAM" id="SSF161084">
    <property type="entry name" value="MAPEG domain-like"/>
    <property type="match status" value="1"/>
</dbReference>
<dbReference type="PANTHER" id="PTHR35371">
    <property type="entry name" value="INNER MEMBRANE PROTEIN"/>
    <property type="match status" value="1"/>
</dbReference>